<dbReference type="Pfam" id="PF12833">
    <property type="entry name" value="HTH_18"/>
    <property type="match status" value="1"/>
</dbReference>
<dbReference type="EMBL" id="JACHXK010000008">
    <property type="protein sequence ID" value="MBB3111631.1"/>
    <property type="molecule type" value="Genomic_DNA"/>
</dbReference>
<evidence type="ECO:0000256" key="1">
    <source>
        <dbReference type="ARBA" id="ARBA00023015"/>
    </source>
</evidence>
<dbReference type="Proteomes" id="UP000570361">
    <property type="component" value="Unassembled WGS sequence"/>
</dbReference>
<keyword evidence="7" id="KW-1185">Reference proteome</keyword>
<name>A0A7W5B0G5_9BACL</name>
<dbReference type="PANTHER" id="PTHR43280">
    <property type="entry name" value="ARAC-FAMILY TRANSCRIPTIONAL REGULATOR"/>
    <property type="match status" value="1"/>
</dbReference>
<dbReference type="SUPFAM" id="SSF46689">
    <property type="entry name" value="Homeodomain-like"/>
    <property type="match status" value="1"/>
</dbReference>
<dbReference type="GO" id="GO:0003700">
    <property type="term" value="F:DNA-binding transcription factor activity"/>
    <property type="evidence" value="ECO:0007669"/>
    <property type="project" value="InterPro"/>
</dbReference>
<dbReference type="CDD" id="cd18773">
    <property type="entry name" value="PDC1_HK_sensor"/>
    <property type="match status" value="1"/>
</dbReference>
<feature type="transmembrane region" description="Helical" evidence="4">
    <location>
        <begin position="12"/>
        <end position="31"/>
    </location>
</feature>
<dbReference type="InterPro" id="IPR018060">
    <property type="entry name" value="HTH_AraC"/>
</dbReference>
<dbReference type="RefSeq" id="WP_183601502.1">
    <property type="nucleotide sequence ID" value="NZ_JACHXK010000008.1"/>
</dbReference>
<evidence type="ECO:0000259" key="5">
    <source>
        <dbReference type="PROSITE" id="PS01124"/>
    </source>
</evidence>
<keyword evidence="4" id="KW-1133">Transmembrane helix</keyword>
<comment type="caution">
    <text evidence="6">The sequence shown here is derived from an EMBL/GenBank/DDBJ whole genome shotgun (WGS) entry which is preliminary data.</text>
</comment>
<dbReference type="GO" id="GO:0043565">
    <property type="term" value="F:sequence-specific DNA binding"/>
    <property type="evidence" value="ECO:0007669"/>
    <property type="project" value="InterPro"/>
</dbReference>
<keyword evidence="4" id="KW-0472">Membrane</keyword>
<keyword evidence="2 6" id="KW-0238">DNA-binding</keyword>
<dbReference type="PRINTS" id="PR00032">
    <property type="entry name" value="HTHARAC"/>
</dbReference>
<gene>
    <name evidence="6" type="ORF">FHS18_003699</name>
</gene>
<proteinExistence type="predicted"/>
<sequence length="744" mass="83809">MTSWYKKQLLSYFPIFLMAITVIVLLGLVIVSDISRKETQKANRLSAQFISDTMVRALDEIETASLEELAANESVLTFTDQRESEEVDESLLMYGVSNALRALTDNNPLIHSVYLYRAEDRLMLTPNGKYRLDAFSDREFVEASLTAGRSTDIWSDVRNLRAPFEGSATPVISLVKRLPVPFGDRGLAVINADVRVLRQYIDETADDRVTYLDVVDERGDVAIASGSGESIADDVTFLSRIPIPNTKWTIRSGIQPGQLFAWFSLISYVWVAIGFATIVLSFGYIVYVAKRNYRPIEKMMNKLESIQLEALPDDRKVDDLSIIGQALERLIEQTGVYEQKRHESLVARRRQAFLDLLEGTDSIEEADWREGLPPVGREAADAGSVVIVAEIENAESFEEGTTAEDRSVMRLALQSFMQDAFGRGASSWTEWINGTRVGILCAFEAGETGRGGLLEAAESTRRWIEDNFRISFVFAIGTSTTNWRSLAESYVSAKEALDHKLTRVHDGVIVAEEVADYDLEDTIWYWTAAADIAKSFRLTQERWQSSLAELFDDFRSHRTKDREIYAVLETITKLLKKEIVSGNGTSETVAQAWWKIGIDRQVTGGKTLDQLEWDFTEALGELYRLYVAACENDSQQTVVIEMRNYIEANFANPDLSLKHLADRFGLAGKNVSQMFKDAFDENFVDFLLALRIGKAKQLLTETGFAQQEIAQQVGYSNSITFGRMFKRIVGVTPGDYRKRHEAIS</sequence>
<reference evidence="6 7" key="1">
    <citation type="submission" date="2020-08" db="EMBL/GenBank/DDBJ databases">
        <title>Genomic Encyclopedia of Type Strains, Phase III (KMG-III): the genomes of soil and plant-associated and newly described type strains.</title>
        <authorList>
            <person name="Whitman W."/>
        </authorList>
    </citation>
    <scope>NUCLEOTIDE SEQUENCE [LARGE SCALE GENOMIC DNA]</scope>
    <source>
        <strain evidence="6 7">CECT 5862</strain>
    </source>
</reference>
<evidence type="ECO:0000256" key="3">
    <source>
        <dbReference type="ARBA" id="ARBA00023163"/>
    </source>
</evidence>
<evidence type="ECO:0000256" key="4">
    <source>
        <dbReference type="SAM" id="Phobius"/>
    </source>
</evidence>
<feature type="transmembrane region" description="Helical" evidence="4">
    <location>
        <begin position="259"/>
        <end position="287"/>
    </location>
</feature>
<keyword evidence="1" id="KW-0805">Transcription regulation</keyword>
<keyword evidence="3" id="KW-0804">Transcription</keyword>
<dbReference type="AlphaFoldDB" id="A0A7W5B0G5"/>
<organism evidence="6 7">
    <name type="scientific">Paenibacillus phyllosphaerae</name>
    <dbReference type="NCBI Taxonomy" id="274593"/>
    <lineage>
        <taxon>Bacteria</taxon>
        <taxon>Bacillati</taxon>
        <taxon>Bacillota</taxon>
        <taxon>Bacilli</taxon>
        <taxon>Bacillales</taxon>
        <taxon>Paenibacillaceae</taxon>
        <taxon>Paenibacillus</taxon>
    </lineage>
</organism>
<dbReference type="Gene3D" id="1.10.10.60">
    <property type="entry name" value="Homeodomain-like"/>
    <property type="match status" value="2"/>
</dbReference>
<evidence type="ECO:0000313" key="7">
    <source>
        <dbReference type="Proteomes" id="UP000570361"/>
    </source>
</evidence>
<accession>A0A7W5B0G5</accession>
<protein>
    <submittedName>
        <fullName evidence="6">AraC-like DNA-binding protein</fullName>
    </submittedName>
</protein>
<dbReference type="InterPro" id="IPR009057">
    <property type="entry name" value="Homeodomain-like_sf"/>
</dbReference>
<dbReference type="SMART" id="SM00342">
    <property type="entry name" value="HTH_ARAC"/>
    <property type="match status" value="1"/>
</dbReference>
<dbReference type="PANTHER" id="PTHR43280:SF2">
    <property type="entry name" value="HTH-TYPE TRANSCRIPTIONAL REGULATOR EXSA"/>
    <property type="match status" value="1"/>
</dbReference>
<keyword evidence="4" id="KW-0812">Transmembrane</keyword>
<evidence type="ECO:0000313" key="6">
    <source>
        <dbReference type="EMBL" id="MBB3111631.1"/>
    </source>
</evidence>
<evidence type="ECO:0000256" key="2">
    <source>
        <dbReference type="ARBA" id="ARBA00023125"/>
    </source>
</evidence>
<feature type="domain" description="HTH araC/xylS-type" evidence="5">
    <location>
        <begin position="640"/>
        <end position="739"/>
    </location>
</feature>
<dbReference type="InterPro" id="IPR020449">
    <property type="entry name" value="Tscrpt_reg_AraC-type_HTH"/>
</dbReference>
<dbReference type="PROSITE" id="PS01124">
    <property type="entry name" value="HTH_ARAC_FAMILY_2"/>
    <property type="match status" value="1"/>
</dbReference>